<accession>A0A7J7LU21</accession>
<comment type="similarity">
    <text evidence="1">Belongs to the ABI family.</text>
</comment>
<comment type="function">
    <text evidence="2">Involved in regulation of actin and microtubule organization. Part of a WAVE complex that activates the Arp2/3 complex.</text>
</comment>
<feature type="compositionally biased region" description="Polar residues" evidence="3">
    <location>
        <begin position="238"/>
        <end position="255"/>
    </location>
</feature>
<dbReference type="AlphaFoldDB" id="A0A7J7LU21"/>
<dbReference type="Proteomes" id="UP000541444">
    <property type="component" value="Unassembled WGS sequence"/>
</dbReference>
<reference evidence="4 5" key="1">
    <citation type="journal article" date="2020" name="IScience">
        <title>Genome Sequencing of the Endangered Kingdonia uniflora (Circaeasteraceae, Ranunculales) Reveals Potential Mechanisms of Evolutionary Specialization.</title>
        <authorList>
            <person name="Sun Y."/>
            <person name="Deng T."/>
            <person name="Zhang A."/>
            <person name="Moore M.J."/>
            <person name="Landis J.B."/>
            <person name="Lin N."/>
            <person name="Zhang H."/>
            <person name="Zhang X."/>
            <person name="Huang J."/>
            <person name="Zhang X."/>
            <person name="Sun H."/>
            <person name="Wang H."/>
        </authorList>
    </citation>
    <scope>NUCLEOTIDE SEQUENCE [LARGE SCALE GENOMIC DNA]</scope>
    <source>
        <strain evidence="4">TB1705</strain>
        <tissue evidence="4">Leaf</tissue>
    </source>
</reference>
<dbReference type="PANTHER" id="PTHR10460">
    <property type="entry name" value="ABL INTERACTOR FAMILY MEMBER"/>
    <property type="match status" value="1"/>
</dbReference>
<dbReference type="InterPro" id="IPR028457">
    <property type="entry name" value="ABI"/>
</dbReference>
<name>A0A7J7LU21_9MAGN</name>
<protein>
    <submittedName>
        <fullName evidence="4">Uncharacterized protein</fullName>
    </submittedName>
</protein>
<keyword evidence="5" id="KW-1185">Reference proteome</keyword>
<organism evidence="4 5">
    <name type="scientific">Kingdonia uniflora</name>
    <dbReference type="NCBI Taxonomy" id="39325"/>
    <lineage>
        <taxon>Eukaryota</taxon>
        <taxon>Viridiplantae</taxon>
        <taxon>Streptophyta</taxon>
        <taxon>Embryophyta</taxon>
        <taxon>Tracheophyta</taxon>
        <taxon>Spermatophyta</taxon>
        <taxon>Magnoliopsida</taxon>
        <taxon>Ranunculales</taxon>
        <taxon>Circaeasteraceae</taxon>
        <taxon>Kingdonia</taxon>
    </lineage>
</organism>
<proteinExistence type="inferred from homology"/>
<dbReference type="PANTHER" id="PTHR10460:SF10">
    <property type="entry name" value="PROTEIN ABIL3"/>
    <property type="match status" value="1"/>
</dbReference>
<evidence type="ECO:0000256" key="2">
    <source>
        <dbReference type="ARBA" id="ARBA00025223"/>
    </source>
</evidence>
<evidence type="ECO:0000313" key="5">
    <source>
        <dbReference type="Proteomes" id="UP000541444"/>
    </source>
</evidence>
<sequence>MVVPVDEESNYDEHFMQKSLLFSESLEKLKSLRTQLYSAAEYFEASYTSNEPKGLVMERLKDYTTKALINTADHLETVTHNVNDILDEKINDVHRMEIRVSCIEQRTKTYQAKIDREGLSQQSLVVTTPKYRKHYIFPGDYSFPYSGLALSWTLRSPRSVLFQNIQRASPINLLRGRSLSPSRRLSQRLGTFSFSGIMLYRIKFVPRLGESLEKLEKKVSERQTVSPQRSKFPLRHSGSLSNRTTTPTPSRLITPNSRNAIRRYPSEPRRSTSLHFHDETKTNNLKEIDRYPSKSKRLLKTLLSRRKSKKDSTLNTFLDEF</sequence>
<evidence type="ECO:0000256" key="3">
    <source>
        <dbReference type="SAM" id="MobiDB-lite"/>
    </source>
</evidence>
<evidence type="ECO:0000256" key="1">
    <source>
        <dbReference type="ARBA" id="ARBA00010020"/>
    </source>
</evidence>
<gene>
    <name evidence="4" type="ORF">GIB67_033407</name>
</gene>
<dbReference type="Gene3D" id="6.10.140.1620">
    <property type="match status" value="1"/>
</dbReference>
<comment type="caution">
    <text evidence="4">The sequence shown here is derived from an EMBL/GenBank/DDBJ whole genome shotgun (WGS) entry which is preliminary data.</text>
</comment>
<feature type="region of interest" description="Disordered" evidence="3">
    <location>
        <begin position="219"/>
        <end position="255"/>
    </location>
</feature>
<dbReference type="OrthoDB" id="1927036at2759"/>
<dbReference type="EMBL" id="JACGCM010002017">
    <property type="protein sequence ID" value="KAF6146048.1"/>
    <property type="molecule type" value="Genomic_DNA"/>
</dbReference>
<evidence type="ECO:0000313" key="4">
    <source>
        <dbReference type="EMBL" id="KAF6146048.1"/>
    </source>
</evidence>